<reference evidence="14 15" key="1">
    <citation type="submission" date="2017-10" db="EMBL/GenBank/DDBJ databases">
        <title>Frigbacter circumglobatus gen. nov. sp. nov., isolated from sediment cultured in situ.</title>
        <authorList>
            <person name="Zhao Z."/>
        </authorList>
    </citation>
    <scope>NUCLEOTIDE SEQUENCE [LARGE SCALE GENOMIC DNA]</scope>
    <source>
        <strain evidence="14 15">ZYL</strain>
    </source>
</reference>
<dbReference type="AlphaFoldDB" id="A0A2G4YML7"/>
<evidence type="ECO:0000256" key="8">
    <source>
        <dbReference type="ARBA" id="ARBA00022989"/>
    </source>
</evidence>
<dbReference type="SMART" id="SM00387">
    <property type="entry name" value="HATPase_c"/>
    <property type="match status" value="1"/>
</dbReference>
<comment type="subcellular location">
    <subcellularLocation>
        <location evidence="2">Membrane</location>
        <topology evidence="2">Multi-pass membrane protein</topology>
    </subcellularLocation>
</comment>
<sequence>MTPGKIWAYRSSLFVQLTVLYCVVLAMLFVQFFILPFWSSEPGGTDAAAFDRNKVSGIIYGEILKKDADLESLLQNKTILRIARLNPKFRFFAETEGDHISFGGPPRRLRLPESIYTLDPRPDAPYPCSNFAAGNFPFREAGIVGRVSYNNCPGKAYYIEVAGVETSSFSRGEQLWDFITSLQFVFFESHLLLGGGILLTALLIIFQAVYSLRKLSRVAKEFDPDRKHNALPETGLPLEVRPLVRALNEMLSRVEEAHEKHNFFLATAAHELRTPLTIMRTRLEDLIDGEIKDQLRHDIRGIATLVEQLLRLTRLKSVEDLSPKPVNLVDVVRAVCANRAPLAIEQGLDLQLNTDRDTVPIAGDREMIAIAIANLVDNALSVSRKGDVISVVVTPNGEVRVRDQGPGVTAERREQIFHPFAKSPPNRPGHGLGLAIVRAVMTLHKGAVEHHNAPGGGSEFTLHFPPSA</sequence>
<keyword evidence="8 11" id="KW-1133">Transmembrane helix</keyword>
<keyword evidence="15" id="KW-1185">Reference proteome</keyword>
<gene>
    <name evidence="14" type="ORF">CRD36_16480</name>
</gene>
<dbReference type="InterPro" id="IPR003660">
    <property type="entry name" value="HAMP_dom"/>
</dbReference>
<dbReference type="PRINTS" id="PR00344">
    <property type="entry name" value="BCTRLSENSOR"/>
</dbReference>
<dbReference type="OrthoDB" id="8673316at2"/>
<feature type="domain" description="HAMP" evidence="13">
    <location>
        <begin position="212"/>
        <end position="259"/>
    </location>
</feature>
<evidence type="ECO:0000313" key="15">
    <source>
        <dbReference type="Proteomes" id="UP000229730"/>
    </source>
</evidence>
<dbReference type="PROSITE" id="PS50109">
    <property type="entry name" value="HIS_KIN"/>
    <property type="match status" value="1"/>
</dbReference>
<dbReference type="GO" id="GO:0005886">
    <property type="term" value="C:plasma membrane"/>
    <property type="evidence" value="ECO:0007669"/>
    <property type="project" value="TreeGrafter"/>
</dbReference>
<dbReference type="InterPro" id="IPR003594">
    <property type="entry name" value="HATPase_dom"/>
</dbReference>
<dbReference type="InterPro" id="IPR050428">
    <property type="entry name" value="TCS_sensor_his_kinase"/>
</dbReference>
<keyword evidence="7" id="KW-0418">Kinase</keyword>
<keyword evidence="9" id="KW-0902">Two-component regulatory system</keyword>
<dbReference type="EMBL" id="PDEM01000032">
    <property type="protein sequence ID" value="PHZ83561.1"/>
    <property type="molecule type" value="Genomic_DNA"/>
</dbReference>
<comment type="catalytic activity">
    <reaction evidence="1">
        <text>ATP + protein L-histidine = ADP + protein N-phospho-L-histidine.</text>
        <dbReference type="EC" id="2.7.13.3"/>
    </reaction>
</comment>
<keyword evidence="6 11" id="KW-0812">Transmembrane</keyword>
<evidence type="ECO:0000259" key="13">
    <source>
        <dbReference type="PROSITE" id="PS50885"/>
    </source>
</evidence>
<dbReference type="InterPro" id="IPR036097">
    <property type="entry name" value="HisK_dim/P_sf"/>
</dbReference>
<comment type="caution">
    <text evidence="14">The sequence shown here is derived from an EMBL/GenBank/DDBJ whole genome shotgun (WGS) entry which is preliminary data.</text>
</comment>
<dbReference type="FunCoup" id="A0A2G4YML7">
    <property type="interactions" value="235"/>
</dbReference>
<evidence type="ECO:0000256" key="6">
    <source>
        <dbReference type="ARBA" id="ARBA00022692"/>
    </source>
</evidence>
<evidence type="ECO:0000256" key="1">
    <source>
        <dbReference type="ARBA" id="ARBA00000085"/>
    </source>
</evidence>
<dbReference type="GO" id="GO:0000155">
    <property type="term" value="F:phosphorelay sensor kinase activity"/>
    <property type="evidence" value="ECO:0007669"/>
    <property type="project" value="InterPro"/>
</dbReference>
<evidence type="ECO:0000256" key="2">
    <source>
        <dbReference type="ARBA" id="ARBA00004141"/>
    </source>
</evidence>
<dbReference type="CDD" id="cd00082">
    <property type="entry name" value="HisKA"/>
    <property type="match status" value="1"/>
</dbReference>
<name>A0A2G4YML7_9PROT</name>
<dbReference type="InterPro" id="IPR003661">
    <property type="entry name" value="HisK_dim/P_dom"/>
</dbReference>
<dbReference type="PROSITE" id="PS50885">
    <property type="entry name" value="HAMP"/>
    <property type="match status" value="1"/>
</dbReference>
<proteinExistence type="predicted"/>
<dbReference type="SUPFAM" id="SSF47384">
    <property type="entry name" value="Homodimeric domain of signal transducing histidine kinase"/>
    <property type="match status" value="1"/>
</dbReference>
<dbReference type="InterPro" id="IPR005467">
    <property type="entry name" value="His_kinase_dom"/>
</dbReference>
<dbReference type="InterPro" id="IPR036890">
    <property type="entry name" value="HATPase_C_sf"/>
</dbReference>
<dbReference type="SUPFAM" id="SSF55874">
    <property type="entry name" value="ATPase domain of HSP90 chaperone/DNA topoisomerase II/histidine kinase"/>
    <property type="match status" value="1"/>
</dbReference>
<dbReference type="Proteomes" id="UP000229730">
    <property type="component" value="Unassembled WGS sequence"/>
</dbReference>
<feature type="domain" description="Histidine kinase" evidence="12">
    <location>
        <begin position="267"/>
        <end position="468"/>
    </location>
</feature>
<dbReference type="InParanoid" id="A0A2G4YML7"/>
<feature type="transmembrane region" description="Helical" evidence="11">
    <location>
        <begin position="12"/>
        <end position="34"/>
    </location>
</feature>
<dbReference type="RefSeq" id="WP_099475066.1">
    <property type="nucleotide sequence ID" value="NZ_CP041025.1"/>
</dbReference>
<evidence type="ECO:0000259" key="12">
    <source>
        <dbReference type="PROSITE" id="PS50109"/>
    </source>
</evidence>
<dbReference type="Pfam" id="PF00512">
    <property type="entry name" value="HisKA"/>
    <property type="match status" value="1"/>
</dbReference>
<dbReference type="Gene3D" id="3.30.565.10">
    <property type="entry name" value="Histidine kinase-like ATPase, C-terminal domain"/>
    <property type="match status" value="1"/>
</dbReference>
<keyword evidence="10 11" id="KW-0472">Membrane</keyword>
<keyword evidence="4" id="KW-0597">Phosphoprotein</keyword>
<feature type="transmembrane region" description="Helical" evidence="11">
    <location>
        <begin position="191"/>
        <end position="212"/>
    </location>
</feature>
<accession>A0A2G4YML7</accession>
<dbReference type="Pfam" id="PF02518">
    <property type="entry name" value="HATPase_c"/>
    <property type="match status" value="1"/>
</dbReference>
<dbReference type="EC" id="2.7.13.3" evidence="3"/>
<dbReference type="InterPro" id="IPR004358">
    <property type="entry name" value="Sig_transdc_His_kin-like_C"/>
</dbReference>
<evidence type="ECO:0000256" key="11">
    <source>
        <dbReference type="SAM" id="Phobius"/>
    </source>
</evidence>
<dbReference type="PANTHER" id="PTHR45436">
    <property type="entry name" value="SENSOR HISTIDINE KINASE YKOH"/>
    <property type="match status" value="1"/>
</dbReference>
<evidence type="ECO:0000256" key="5">
    <source>
        <dbReference type="ARBA" id="ARBA00022679"/>
    </source>
</evidence>
<evidence type="ECO:0000313" key="14">
    <source>
        <dbReference type="EMBL" id="PHZ83561.1"/>
    </source>
</evidence>
<evidence type="ECO:0000256" key="10">
    <source>
        <dbReference type="ARBA" id="ARBA00023136"/>
    </source>
</evidence>
<dbReference type="PANTHER" id="PTHR45436:SF15">
    <property type="entry name" value="SENSOR HISTIDINE KINASE CUSS"/>
    <property type="match status" value="1"/>
</dbReference>
<organism evidence="14 15">
    <name type="scientific">Paremcibacter congregatus</name>
    <dbReference type="NCBI Taxonomy" id="2043170"/>
    <lineage>
        <taxon>Bacteria</taxon>
        <taxon>Pseudomonadati</taxon>
        <taxon>Pseudomonadota</taxon>
        <taxon>Alphaproteobacteria</taxon>
        <taxon>Emcibacterales</taxon>
        <taxon>Emcibacteraceae</taxon>
        <taxon>Paremcibacter</taxon>
    </lineage>
</organism>
<evidence type="ECO:0000256" key="3">
    <source>
        <dbReference type="ARBA" id="ARBA00012438"/>
    </source>
</evidence>
<evidence type="ECO:0000256" key="4">
    <source>
        <dbReference type="ARBA" id="ARBA00022553"/>
    </source>
</evidence>
<dbReference type="Gene3D" id="1.10.287.130">
    <property type="match status" value="1"/>
</dbReference>
<evidence type="ECO:0000256" key="7">
    <source>
        <dbReference type="ARBA" id="ARBA00022777"/>
    </source>
</evidence>
<protein>
    <recommendedName>
        <fullName evidence="3">histidine kinase</fullName>
        <ecNumber evidence="3">2.7.13.3</ecNumber>
    </recommendedName>
</protein>
<evidence type="ECO:0000256" key="9">
    <source>
        <dbReference type="ARBA" id="ARBA00023012"/>
    </source>
</evidence>
<dbReference type="SMART" id="SM00388">
    <property type="entry name" value="HisKA"/>
    <property type="match status" value="1"/>
</dbReference>
<keyword evidence="5" id="KW-0808">Transferase</keyword>